<dbReference type="PRINTS" id="PR00598">
    <property type="entry name" value="HTHMARR"/>
</dbReference>
<sequence length="187" mass="19124">MARTTGGTRTAESALGPVPASGVCADGGGLDAALSGPSADGPEAPALPPLQHIQSLPSWLIGRVAARGRGLVAEALAEQGVKMMHHAVLAAVSELGPIAQADLGRRLAIDPKDLVGILNDLQADGLTVREPDPRDRRKNAVTVTPAGQDLVERCAAAAETANAQLLAPLAPAEARRLMALLARLHEA</sequence>
<dbReference type="Pfam" id="PF12802">
    <property type="entry name" value="MarR_2"/>
    <property type="match status" value="1"/>
</dbReference>
<dbReference type="PROSITE" id="PS50995">
    <property type="entry name" value="HTH_MARR_2"/>
    <property type="match status" value="1"/>
</dbReference>
<dbReference type="InterPro" id="IPR039422">
    <property type="entry name" value="MarR/SlyA-like"/>
</dbReference>
<evidence type="ECO:0000313" key="2">
    <source>
        <dbReference type="EMBL" id="MFC4961730.1"/>
    </source>
</evidence>
<dbReference type="Gene3D" id="1.10.10.10">
    <property type="entry name" value="Winged helix-like DNA-binding domain superfamily/Winged helix DNA-binding domain"/>
    <property type="match status" value="1"/>
</dbReference>
<dbReference type="RefSeq" id="WP_381229852.1">
    <property type="nucleotide sequence ID" value="NZ_BAAASQ010000009.1"/>
</dbReference>
<accession>A0ABV9UZ18</accession>
<protein>
    <submittedName>
        <fullName evidence="2">MarR family winged helix-turn-helix transcriptional regulator</fullName>
    </submittedName>
</protein>
<evidence type="ECO:0000259" key="1">
    <source>
        <dbReference type="PROSITE" id="PS50995"/>
    </source>
</evidence>
<dbReference type="InterPro" id="IPR036388">
    <property type="entry name" value="WH-like_DNA-bd_sf"/>
</dbReference>
<dbReference type="InterPro" id="IPR000835">
    <property type="entry name" value="HTH_MarR-typ"/>
</dbReference>
<dbReference type="SMART" id="SM00347">
    <property type="entry name" value="HTH_MARR"/>
    <property type="match status" value="1"/>
</dbReference>
<keyword evidence="3" id="KW-1185">Reference proteome</keyword>
<dbReference type="PANTHER" id="PTHR33164">
    <property type="entry name" value="TRANSCRIPTIONAL REGULATOR, MARR FAMILY"/>
    <property type="match status" value="1"/>
</dbReference>
<dbReference type="Proteomes" id="UP001595834">
    <property type="component" value="Unassembled WGS sequence"/>
</dbReference>
<name>A0ABV9UZ18_9ACTN</name>
<dbReference type="EMBL" id="JBHSIZ010000054">
    <property type="protein sequence ID" value="MFC4961730.1"/>
    <property type="molecule type" value="Genomic_DNA"/>
</dbReference>
<dbReference type="InterPro" id="IPR036390">
    <property type="entry name" value="WH_DNA-bd_sf"/>
</dbReference>
<evidence type="ECO:0000313" key="3">
    <source>
        <dbReference type="Proteomes" id="UP001595834"/>
    </source>
</evidence>
<comment type="caution">
    <text evidence="2">The sequence shown here is derived from an EMBL/GenBank/DDBJ whole genome shotgun (WGS) entry which is preliminary data.</text>
</comment>
<reference evidence="3" key="1">
    <citation type="journal article" date="2019" name="Int. J. Syst. Evol. Microbiol.">
        <title>The Global Catalogue of Microorganisms (GCM) 10K type strain sequencing project: providing services to taxonomists for standard genome sequencing and annotation.</title>
        <authorList>
            <consortium name="The Broad Institute Genomics Platform"/>
            <consortium name="The Broad Institute Genome Sequencing Center for Infectious Disease"/>
            <person name="Wu L."/>
            <person name="Ma J."/>
        </authorList>
    </citation>
    <scope>NUCLEOTIDE SEQUENCE [LARGE SCALE GENOMIC DNA]</scope>
    <source>
        <strain evidence="3">CCM 7224</strain>
    </source>
</reference>
<organism evidence="2 3">
    <name type="scientific">Streptomyces mauvecolor</name>
    <dbReference type="NCBI Taxonomy" id="58345"/>
    <lineage>
        <taxon>Bacteria</taxon>
        <taxon>Bacillati</taxon>
        <taxon>Actinomycetota</taxon>
        <taxon>Actinomycetes</taxon>
        <taxon>Kitasatosporales</taxon>
        <taxon>Streptomycetaceae</taxon>
        <taxon>Streptomyces</taxon>
    </lineage>
</organism>
<proteinExistence type="predicted"/>
<gene>
    <name evidence="2" type="ORF">ACFPFX_36170</name>
</gene>
<dbReference type="SUPFAM" id="SSF46785">
    <property type="entry name" value="Winged helix' DNA-binding domain"/>
    <property type="match status" value="1"/>
</dbReference>
<dbReference type="PANTHER" id="PTHR33164:SF99">
    <property type="entry name" value="MARR FAMILY REGULATORY PROTEIN"/>
    <property type="match status" value="1"/>
</dbReference>
<feature type="domain" description="HTH marR-type" evidence="1">
    <location>
        <begin position="54"/>
        <end position="186"/>
    </location>
</feature>